<dbReference type="Proteomes" id="UP000673691">
    <property type="component" value="Unassembled WGS sequence"/>
</dbReference>
<feature type="region of interest" description="Disordered" evidence="5">
    <location>
        <begin position="110"/>
        <end position="139"/>
    </location>
</feature>
<evidence type="ECO:0000313" key="7">
    <source>
        <dbReference type="EMBL" id="KAG5463387.1"/>
    </source>
</evidence>
<evidence type="ECO:0000313" key="8">
    <source>
        <dbReference type="Proteomes" id="UP000673691"/>
    </source>
</evidence>
<dbReference type="PANTHER" id="PTHR46156:SF1">
    <property type="entry name" value="ZINC FINGER CCCH DOMAIN-CONTAINING PROTEIN 3"/>
    <property type="match status" value="1"/>
</dbReference>
<gene>
    <name evidence="7" type="ORF">BJ554DRAFT_7992</name>
</gene>
<accession>A0A8H8DMK0</accession>
<dbReference type="PANTHER" id="PTHR46156">
    <property type="entry name" value="CCCH ZINGC FINGER"/>
    <property type="match status" value="1"/>
</dbReference>
<keyword evidence="1 4" id="KW-0479">Metal-binding</keyword>
<name>A0A8H8DMK0_9FUNG</name>
<feature type="region of interest" description="Disordered" evidence="5">
    <location>
        <begin position="557"/>
        <end position="579"/>
    </location>
</feature>
<keyword evidence="2 4" id="KW-0863">Zinc-finger</keyword>
<dbReference type="GO" id="GO:0005634">
    <property type="term" value="C:nucleus"/>
    <property type="evidence" value="ECO:0007669"/>
    <property type="project" value="TreeGrafter"/>
</dbReference>
<reference evidence="7 8" key="1">
    <citation type="journal article" name="Sci. Rep.">
        <title>Genome-scale phylogenetic analyses confirm Olpidium as the closest living zoosporic fungus to the non-flagellated, terrestrial fungi.</title>
        <authorList>
            <person name="Chang Y."/>
            <person name="Rochon D."/>
            <person name="Sekimoto S."/>
            <person name="Wang Y."/>
            <person name="Chovatia M."/>
            <person name="Sandor L."/>
            <person name="Salamov A."/>
            <person name="Grigoriev I.V."/>
            <person name="Stajich J.E."/>
            <person name="Spatafora J.W."/>
        </authorList>
    </citation>
    <scope>NUCLEOTIDE SEQUENCE [LARGE SCALE GENOMIC DNA]</scope>
    <source>
        <strain evidence="7">S191</strain>
    </source>
</reference>
<comment type="caution">
    <text evidence="7">The sequence shown here is derived from an EMBL/GenBank/DDBJ whole genome shotgun (WGS) entry which is preliminary data.</text>
</comment>
<evidence type="ECO:0000259" key="6">
    <source>
        <dbReference type="PROSITE" id="PS50103"/>
    </source>
</evidence>
<keyword evidence="8" id="KW-1185">Reference proteome</keyword>
<protein>
    <recommendedName>
        <fullName evidence="6">C3H1-type domain-containing protein</fullName>
    </recommendedName>
</protein>
<proteinExistence type="predicted"/>
<dbReference type="InterPro" id="IPR000571">
    <property type="entry name" value="Znf_CCCH"/>
</dbReference>
<dbReference type="SUPFAM" id="SSF90229">
    <property type="entry name" value="CCCH zinc finger"/>
    <property type="match status" value="1"/>
</dbReference>
<organism evidence="7 8">
    <name type="scientific">Olpidium bornovanus</name>
    <dbReference type="NCBI Taxonomy" id="278681"/>
    <lineage>
        <taxon>Eukaryota</taxon>
        <taxon>Fungi</taxon>
        <taxon>Fungi incertae sedis</taxon>
        <taxon>Olpidiomycota</taxon>
        <taxon>Olpidiomycotina</taxon>
        <taxon>Olpidiomycetes</taxon>
        <taxon>Olpidiales</taxon>
        <taxon>Olpidiaceae</taxon>
        <taxon>Olpidium</taxon>
    </lineage>
</organism>
<dbReference type="SMART" id="SM00356">
    <property type="entry name" value="ZnF_C3H1"/>
    <property type="match status" value="5"/>
</dbReference>
<evidence type="ECO:0000256" key="3">
    <source>
        <dbReference type="ARBA" id="ARBA00022833"/>
    </source>
</evidence>
<feature type="compositionally biased region" description="Acidic residues" evidence="5">
    <location>
        <begin position="630"/>
        <end position="641"/>
    </location>
</feature>
<dbReference type="Gene3D" id="4.10.1000.10">
    <property type="entry name" value="Zinc finger, CCCH-type"/>
    <property type="match status" value="2"/>
</dbReference>
<feature type="compositionally biased region" description="Basic and acidic residues" evidence="5">
    <location>
        <begin position="642"/>
        <end position="654"/>
    </location>
</feature>
<feature type="zinc finger region" description="C3H1-type" evidence="4">
    <location>
        <begin position="501"/>
        <end position="529"/>
    </location>
</feature>
<dbReference type="AlphaFoldDB" id="A0A8H8DMK0"/>
<evidence type="ECO:0000256" key="2">
    <source>
        <dbReference type="ARBA" id="ARBA00022771"/>
    </source>
</evidence>
<feature type="compositionally biased region" description="Polar residues" evidence="5">
    <location>
        <begin position="116"/>
        <end position="139"/>
    </location>
</feature>
<keyword evidence="3 4" id="KW-0862">Zinc</keyword>
<feature type="domain" description="C3H1-type" evidence="6">
    <location>
        <begin position="446"/>
        <end position="473"/>
    </location>
</feature>
<evidence type="ECO:0000256" key="4">
    <source>
        <dbReference type="PROSITE-ProRule" id="PRU00723"/>
    </source>
</evidence>
<dbReference type="InterPro" id="IPR036855">
    <property type="entry name" value="Znf_CCCH_sf"/>
</dbReference>
<feature type="non-terminal residue" evidence="7">
    <location>
        <position position="1"/>
    </location>
</feature>
<dbReference type="PROSITE" id="PS50103">
    <property type="entry name" value="ZF_C3H1"/>
    <property type="match status" value="3"/>
</dbReference>
<feature type="domain" description="C3H1-type" evidence="6">
    <location>
        <begin position="474"/>
        <end position="500"/>
    </location>
</feature>
<feature type="region of interest" description="Disordered" evidence="5">
    <location>
        <begin position="628"/>
        <end position="727"/>
    </location>
</feature>
<feature type="zinc finger region" description="C3H1-type" evidence="4">
    <location>
        <begin position="474"/>
        <end position="500"/>
    </location>
</feature>
<dbReference type="EMBL" id="JAEFCI010000681">
    <property type="protein sequence ID" value="KAG5463387.1"/>
    <property type="molecule type" value="Genomic_DNA"/>
</dbReference>
<dbReference type="OrthoDB" id="410307at2759"/>
<feature type="zinc finger region" description="C3H1-type" evidence="4">
    <location>
        <begin position="446"/>
        <end position="473"/>
    </location>
</feature>
<feature type="compositionally biased region" description="Acidic residues" evidence="5">
    <location>
        <begin position="655"/>
        <end position="690"/>
    </location>
</feature>
<evidence type="ECO:0000256" key="5">
    <source>
        <dbReference type="SAM" id="MobiDB-lite"/>
    </source>
</evidence>
<sequence>LFPDAIDQHKSLCSTSGRGARGGFALGLGHVRAAEDAPPGATAIAPTSRNMKLVLTPQELANSATNRLLPATASSTPRRPVATSAGSPAGIPGLFRQVAGAGTHTLRRIVPAVNRAPQTPAASTPKRSTPCSSSSNSEYITKRQGKNLQLINKAVLPTVAATHAQNVKTSVEKKRKLAQVAAALKAQRRKARAEALARCNIVSVGGTRYMKSRSGRTIVVAKAGASGRWIHSRNVTINGVMFTMDSTGKKLVRGGPKSKNFVEICPAADEALSDRGQVATLLPKKVNISGDLYMRTKKGNLVRAPLLASKAFGVRKPTTPTSFTQGRPPRHKPFCQFYNRFGTTRVPFPHALTPRTLLPRSSRTVPAKMNEGRSRENPEISGFLWSLEAAEPPGRRACYRSDRPKNAATRFLSFVLPFWPPSRPVLLYKILGKCKKGYLCPFAHDPKHVVVCKRHLQGSCAQGTGCPFSHLLVPEKVPLCVHFARGSCSKSECRYLHSRVSPTADVCRAFALENYCPQGARCKLRHVFECPDYRPGEGVESCQRGKTCKLPHVDTMNRKAPAGMGKRGPVHLDGDRTAKRARPYMCDGVTADRAISLDSDEDESNARHEENDSLLFPDFDLVAAASLSEQELEDEGESEEKDVDHDACDERGSESEPEAEGEQEDDDDQEAQEADYDTDDLLSGEEEAYDNGDIAGDAPEQCSAEEALPLVPTEEKNDFGASYLAFE</sequence>
<feature type="domain" description="C3H1-type" evidence="6">
    <location>
        <begin position="501"/>
        <end position="529"/>
    </location>
</feature>
<dbReference type="GO" id="GO:0008270">
    <property type="term" value="F:zinc ion binding"/>
    <property type="evidence" value="ECO:0007669"/>
    <property type="project" value="UniProtKB-KW"/>
</dbReference>
<evidence type="ECO:0000256" key="1">
    <source>
        <dbReference type="ARBA" id="ARBA00022723"/>
    </source>
</evidence>